<organism evidence="1">
    <name type="scientific">uncultured Caudovirales phage</name>
    <dbReference type="NCBI Taxonomy" id="2100421"/>
    <lineage>
        <taxon>Viruses</taxon>
        <taxon>Duplodnaviria</taxon>
        <taxon>Heunggongvirae</taxon>
        <taxon>Uroviricota</taxon>
        <taxon>Caudoviricetes</taxon>
        <taxon>Peduoviridae</taxon>
        <taxon>Maltschvirus</taxon>
        <taxon>Maltschvirus maltsch</taxon>
    </lineage>
</organism>
<name>A0A6J5MCV0_9CAUD</name>
<reference evidence="1" key="1">
    <citation type="submission" date="2020-04" db="EMBL/GenBank/DDBJ databases">
        <authorList>
            <person name="Chiriac C."/>
            <person name="Salcher M."/>
            <person name="Ghai R."/>
            <person name="Kavagutti S V."/>
        </authorList>
    </citation>
    <scope>NUCLEOTIDE SEQUENCE</scope>
</reference>
<accession>A0A6J5MCV0</accession>
<evidence type="ECO:0000313" key="1">
    <source>
        <dbReference type="EMBL" id="CAB4142796.1"/>
    </source>
</evidence>
<sequence length="99" mass="11339">MQIERFSEEFTDSKVYGFMVYNRSGNSLPKGMISSYKVIEYGPTQLHIQWSVQSGSQGADSSDHYNFSMPVSTFERGKAMVDMYATMVHDYICQKDNIL</sequence>
<gene>
    <name evidence="1" type="ORF">UFOVP436_36</name>
    <name evidence="2" type="ORF">UFOVP784_36</name>
</gene>
<dbReference type="EMBL" id="LR796418">
    <property type="protein sequence ID" value="CAB4142796.1"/>
    <property type="molecule type" value="Genomic_DNA"/>
</dbReference>
<proteinExistence type="predicted"/>
<evidence type="ECO:0000313" key="2">
    <source>
        <dbReference type="EMBL" id="CAB4162364.1"/>
    </source>
</evidence>
<dbReference type="EMBL" id="LR796737">
    <property type="protein sequence ID" value="CAB4162364.1"/>
    <property type="molecule type" value="Genomic_DNA"/>
</dbReference>
<protein>
    <submittedName>
        <fullName evidence="1">Uncharacterized protein</fullName>
    </submittedName>
</protein>